<evidence type="ECO:0000256" key="1">
    <source>
        <dbReference type="SAM" id="MobiDB-lite"/>
    </source>
</evidence>
<name>A0A5C1AGB5_9BACT</name>
<feature type="region of interest" description="Disordered" evidence="1">
    <location>
        <begin position="1"/>
        <end position="32"/>
    </location>
</feature>
<dbReference type="Proteomes" id="UP000324974">
    <property type="component" value="Chromosome"/>
</dbReference>
<reference evidence="3" key="1">
    <citation type="submission" date="2019-08" db="EMBL/GenBank/DDBJ databases">
        <title>Limnoglobus roseus gen. nov., sp. nov., a novel freshwater planctomycete with a giant genome from the family Gemmataceae.</title>
        <authorList>
            <person name="Kulichevskaya I.S."/>
            <person name="Naumoff D.G."/>
            <person name="Miroshnikov K."/>
            <person name="Ivanova A."/>
            <person name="Philippov D.A."/>
            <person name="Hakobyan A."/>
            <person name="Rijpstra I.C."/>
            <person name="Sinninghe Damste J.S."/>
            <person name="Liesack W."/>
            <person name="Dedysh S.N."/>
        </authorList>
    </citation>
    <scope>NUCLEOTIDE SEQUENCE [LARGE SCALE GENOMIC DNA]</scope>
    <source>
        <strain evidence="3">PX52</strain>
    </source>
</reference>
<keyword evidence="3" id="KW-1185">Reference proteome</keyword>
<feature type="region of interest" description="Disordered" evidence="1">
    <location>
        <begin position="64"/>
        <end position="84"/>
    </location>
</feature>
<accession>A0A5C1AGB5</accession>
<proteinExistence type="predicted"/>
<gene>
    <name evidence="2" type="ORF">PX52LOC_04170</name>
</gene>
<feature type="compositionally biased region" description="Polar residues" evidence="1">
    <location>
        <begin position="23"/>
        <end position="32"/>
    </location>
</feature>
<dbReference type="KEGG" id="lrs:PX52LOC_04170"/>
<dbReference type="RefSeq" id="WP_149111830.1">
    <property type="nucleotide sequence ID" value="NZ_CP042425.1"/>
</dbReference>
<organism evidence="2 3">
    <name type="scientific">Limnoglobus roseus</name>
    <dbReference type="NCBI Taxonomy" id="2598579"/>
    <lineage>
        <taxon>Bacteria</taxon>
        <taxon>Pseudomonadati</taxon>
        <taxon>Planctomycetota</taxon>
        <taxon>Planctomycetia</taxon>
        <taxon>Gemmatales</taxon>
        <taxon>Gemmataceae</taxon>
        <taxon>Limnoglobus</taxon>
    </lineage>
</organism>
<evidence type="ECO:0000313" key="3">
    <source>
        <dbReference type="Proteomes" id="UP000324974"/>
    </source>
</evidence>
<evidence type="ECO:0008006" key="4">
    <source>
        <dbReference type="Google" id="ProtNLM"/>
    </source>
</evidence>
<sequence length="84" mass="9376">MSESPVGLGATRDELRRLLGEPTDTSVPTRSQRQPMIWKYCAIEYHFDGDGRVWMVYTEDEEGNPRVLGQLGGGEADAKPGRTH</sequence>
<evidence type="ECO:0000313" key="2">
    <source>
        <dbReference type="EMBL" id="QEL17187.1"/>
    </source>
</evidence>
<dbReference type="EMBL" id="CP042425">
    <property type="protein sequence ID" value="QEL17187.1"/>
    <property type="molecule type" value="Genomic_DNA"/>
</dbReference>
<protein>
    <recommendedName>
        <fullName evidence="4">Outer membrane protein assembly factor BamE</fullName>
    </recommendedName>
</protein>
<dbReference type="AlphaFoldDB" id="A0A5C1AGB5"/>